<dbReference type="InterPro" id="IPR045851">
    <property type="entry name" value="AMP-bd_C_sf"/>
</dbReference>
<dbReference type="InterPro" id="IPR050237">
    <property type="entry name" value="ATP-dep_AMP-bd_enzyme"/>
</dbReference>
<dbReference type="Proteomes" id="UP000527616">
    <property type="component" value="Unassembled WGS sequence"/>
</dbReference>
<keyword evidence="3" id="KW-1185">Reference proteome</keyword>
<feature type="domain" description="AMP-dependent synthetase/ligase" evidence="1">
    <location>
        <begin position="58"/>
        <end position="217"/>
    </location>
</feature>
<dbReference type="InterPro" id="IPR000873">
    <property type="entry name" value="AMP-dep_synth/lig_dom"/>
</dbReference>
<name>A0A7Z0IKK7_9ACTN</name>
<evidence type="ECO:0000313" key="2">
    <source>
        <dbReference type="EMBL" id="NYI70623.1"/>
    </source>
</evidence>
<dbReference type="PANTHER" id="PTHR43767:SF1">
    <property type="entry name" value="NONRIBOSOMAL PEPTIDE SYNTHASE PES1 (EUROFUNG)-RELATED"/>
    <property type="match status" value="1"/>
</dbReference>
<dbReference type="PANTHER" id="PTHR43767">
    <property type="entry name" value="LONG-CHAIN-FATTY-ACID--COA LIGASE"/>
    <property type="match status" value="1"/>
</dbReference>
<dbReference type="Gene3D" id="3.30.300.30">
    <property type="match status" value="1"/>
</dbReference>
<comment type="caution">
    <text evidence="2">The sequence shown here is derived from an EMBL/GenBank/DDBJ whole genome shotgun (WGS) entry which is preliminary data.</text>
</comment>
<dbReference type="EC" id="6.2.1.26" evidence="2"/>
<protein>
    <submittedName>
        <fullName evidence="2">O-succinylbenzoic acid--CoA ligase</fullName>
        <ecNumber evidence="2">6.2.1.26</ecNumber>
    </submittedName>
</protein>
<reference evidence="2 3" key="1">
    <citation type="submission" date="2020-07" db="EMBL/GenBank/DDBJ databases">
        <title>Sequencing the genomes of 1000 actinobacteria strains.</title>
        <authorList>
            <person name="Klenk H.-P."/>
        </authorList>
    </citation>
    <scope>NUCLEOTIDE SEQUENCE [LARGE SCALE GENOMIC DNA]</scope>
    <source>
        <strain evidence="2 3">DSM 103164</strain>
    </source>
</reference>
<accession>A0A7Z0IKK7</accession>
<evidence type="ECO:0000313" key="3">
    <source>
        <dbReference type="Proteomes" id="UP000527616"/>
    </source>
</evidence>
<evidence type="ECO:0000259" key="1">
    <source>
        <dbReference type="Pfam" id="PF00501"/>
    </source>
</evidence>
<dbReference type="Gene3D" id="3.40.50.12780">
    <property type="entry name" value="N-terminal domain of ligase-like"/>
    <property type="match status" value="1"/>
</dbReference>
<dbReference type="Pfam" id="PF00501">
    <property type="entry name" value="AMP-binding"/>
    <property type="match status" value="1"/>
</dbReference>
<organism evidence="2 3">
    <name type="scientific">Naumannella cuiyingiana</name>
    <dbReference type="NCBI Taxonomy" id="1347891"/>
    <lineage>
        <taxon>Bacteria</taxon>
        <taxon>Bacillati</taxon>
        <taxon>Actinomycetota</taxon>
        <taxon>Actinomycetes</taxon>
        <taxon>Propionibacteriales</taxon>
        <taxon>Propionibacteriaceae</taxon>
        <taxon>Naumannella</taxon>
    </lineage>
</organism>
<dbReference type="InterPro" id="IPR042099">
    <property type="entry name" value="ANL_N_sf"/>
</dbReference>
<dbReference type="SUPFAM" id="SSF56801">
    <property type="entry name" value="Acetyl-CoA synthetase-like"/>
    <property type="match status" value="1"/>
</dbReference>
<gene>
    <name evidence="2" type="ORF">GGQ54_001183</name>
</gene>
<dbReference type="EMBL" id="JACBZS010000001">
    <property type="protein sequence ID" value="NYI70623.1"/>
    <property type="molecule type" value="Genomic_DNA"/>
</dbReference>
<sequence>MLEVVDAADVAAFAAALRRTLDGGPAMLPLPADPAESARAVAALRPDEPELPGTLVVATSGSTGAPKGVRLPAAAIAASAAATQARLGGPGSWHLALPAHYVAGAMVVARALLAGSGPVPWPGDLAGLAVRPGRNYLSLVPTQARRALGDPALLARLAEFDAVLLGGAAAAPELLAGLREAGVAVITTYGMSETCGGCVYDGVPLDGVDVRLGEAGRIELAGPMIFAGYRLRPDLTDQVLAGDRFRTSDRGVFEDGRLRVRGRVDEVIISGGVNVDLAEVQRAVEGIGVSGVVVGVPDPEWGTRVALATTSPLDLTELRDRLSGILSAAALPRALARVAEVPLLASGKPDRQKLINEWDEIEEERR</sequence>
<dbReference type="RefSeq" id="WP_343045865.1">
    <property type="nucleotide sequence ID" value="NZ_JACBZS010000001.1"/>
</dbReference>
<dbReference type="AlphaFoldDB" id="A0A7Z0IKK7"/>
<proteinExistence type="predicted"/>
<keyword evidence="2" id="KW-0436">Ligase</keyword>
<dbReference type="GO" id="GO:0008756">
    <property type="term" value="F:o-succinylbenzoate-CoA ligase activity"/>
    <property type="evidence" value="ECO:0007669"/>
    <property type="project" value="UniProtKB-EC"/>
</dbReference>